<name>A0ABX5FAG5_9CHRO</name>
<dbReference type="Gene3D" id="2.60.450.10">
    <property type="entry name" value="Lipopolysaccharide (LPS) transport protein A like domain"/>
    <property type="match status" value="1"/>
</dbReference>
<evidence type="ECO:0000256" key="1">
    <source>
        <dbReference type="SAM" id="MobiDB-lite"/>
    </source>
</evidence>
<gene>
    <name evidence="2" type="ORF">C7B81_03735</name>
</gene>
<organism evidence="2 3">
    <name type="scientific">Aphanothece cf. minutissima CCALA 015</name>
    <dbReference type="NCBI Taxonomy" id="2107695"/>
    <lineage>
        <taxon>Bacteria</taxon>
        <taxon>Bacillati</taxon>
        <taxon>Cyanobacteriota</taxon>
        <taxon>Cyanophyceae</taxon>
        <taxon>Oscillatoriophycideae</taxon>
        <taxon>Chroococcales</taxon>
        <taxon>Aphanothecaceae</taxon>
        <taxon>Aphanothece</taxon>
    </lineage>
</organism>
<dbReference type="InterPro" id="IPR050218">
    <property type="entry name" value="LptD"/>
</dbReference>
<keyword evidence="3" id="KW-1185">Reference proteome</keyword>
<feature type="region of interest" description="Disordered" evidence="1">
    <location>
        <begin position="154"/>
        <end position="173"/>
    </location>
</feature>
<sequence>MSTLKASTISTLTLPPRPLLFVLAAGCVGAALLVLPSRPVAAQAPAATAQAPRPKAPATGMVTIESDVQQADNQNGIVTATGNVRIVYADRGMTATSRQAQYFSNEGRLVLTGDVDVIDTDGQRLRAERLVYQLDSERMLAEPPAGKQVFSKFRLQQQSTSKPDAAKPAPPKP</sequence>
<proteinExistence type="predicted"/>
<reference evidence="2 3" key="2">
    <citation type="submission" date="2018-03" db="EMBL/GenBank/DDBJ databases">
        <title>The ancient ancestry and fast evolution of plastids.</title>
        <authorList>
            <person name="Moore K.R."/>
            <person name="Magnabosco C."/>
            <person name="Momper L."/>
            <person name="Gold D.A."/>
            <person name="Bosak T."/>
            <person name="Fournier G.P."/>
        </authorList>
    </citation>
    <scope>NUCLEOTIDE SEQUENCE [LARGE SCALE GENOMIC DNA]</scope>
    <source>
        <strain evidence="2 3">CCALA 015</strain>
    </source>
</reference>
<dbReference type="Proteomes" id="UP000238218">
    <property type="component" value="Unassembled WGS sequence"/>
</dbReference>
<dbReference type="PANTHER" id="PTHR30189">
    <property type="entry name" value="LPS-ASSEMBLY PROTEIN"/>
    <property type="match status" value="1"/>
</dbReference>
<dbReference type="EMBL" id="PVWP01000002">
    <property type="protein sequence ID" value="PSB38680.1"/>
    <property type="molecule type" value="Genomic_DNA"/>
</dbReference>
<reference evidence="2 3" key="1">
    <citation type="submission" date="2018-02" db="EMBL/GenBank/DDBJ databases">
        <authorList>
            <person name="Moore K."/>
            <person name="Momper L."/>
        </authorList>
    </citation>
    <scope>NUCLEOTIDE SEQUENCE [LARGE SCALE GENOMIC DNA]</scope>
    <source>
        <strain evidence="2 3">CCALA 015</strain>
    </source>
</reference>
<evidence type="ECO:0000313" key="3">
    <source>
        <dbReference type="Proteomes" id="UP000238218"/>
    </source>
</evidence>
<evidence type="ECO:0000313" key="2">
    <source>
        <dbReference type="EMBL" id="PSB38680.1"/>
    </source>
</evidence>
<accession>A0ABX5FAG5</accession>
<protein>
    <submittedName>
        <fullName evidence="2">Organic solvent tolerance protein OstA</fullName>
    </submittedName>
</protein>
<comment type="caution">
    <text evidence="2">The sequence shown here is derived from an EMBL/GenBank/DDBJ whole genome shotgun (WGS) entry which is preliminary data.</text>
</comment>
<dbReference type="PANTHER" id="PTHR30189:SF1">
    <property type="entry name" value="LPS-ASSEMBLY PROTEIN LPTD"/>
    <property type="match status" value="1"/>
</dbReference>